<dbReference type="InterPro" id="IPR050109">
    <property type="entry name" value="HTH-type_TetR-like_transc_reg"/>
</dbReference>
<comment type="caution">
    <text evidence="4">The sequence shown here is derived from an EMBL/GenBank/DDBJ whole genome shotgun (WGS) entry which is preliminary data.</text>
</comment>
<dbReference type="Gene3D" id="1.10.10.60">
    <property type="entry name" value="Homeodomain-like"/>
    <property type="match status" value="1"/>
</dbReference>
<dbReference type="AlphaFoldDB" id="A0A9X2YLQ2"/>
<keyword evidence="3" id="KW-0804">Transcription</keyword>
<dbReference type="Gene3D" id="1.10.357.10">
    <property type="entry name" value="Tetracycline Repressor, domain 2"/>
    <property type="match status" value="1"/>
</dbReference>
<dbReference type="InterPro" id="IPR009057">
    <property type="entry name" value="Homeodomain-like_sf"/>
</dbReference>
<dbReference type="Proteomes" id="UP001140293">
    <property type="component" value="Unassembled WGS sequence"/>
</dbReference>
<dbReference type="GO" id="GO:0000976">
    <property type="term" value="F:transcription cis-regulatory region binding"/>
    <property type="evidence" value="ECO:0007669"/>
    <property type="project" value="TreeGrafter"/>
</dbReference>
<proteinExistence type="predicted"/>
<organism evidence="4 5">
    <name type="scientific">[Mycobacterium] manitobense</name>
    <dbReference type="NCBI Taxonomy" id="190147"/>
    <lineage>
        <taxon>Bacteria</taxon>
        <taxon>Bacillati</taxon>
        <taxon>Actinomycetota</taxon>
        <taxon>Actinomycetes</taxon>
        <taxon>Mycobacteriales</taxon>
        <taxon>Mycobacteriaceae</taxon>
        <taxon>Mycolicibacterium</taxon>
    </lineage>
</organism>
<sequence>MTRRDLLDDLRRHLDDVPSPQPMVDRDDGRDLTARQSDLLDRLGDLVDDGFAHLTMTEIASSLQCSLRTLYSIAPTRDRLVLTAVDRKLGRIGRAARGAIRPDMAPLEAIRAYLRAATVAVSRTTPAFARDLAAVAEAANLQREHNEHLYRVTHALLEVAAERGDVRGIPTPAVARVMAGLGGLLFGPEVSPSLGSSPKQAADAVLDIVLDGVRSKQDG</sequence>
<evidence type="ECO:0000256" key="1">
    <source>
        <dbReference type="ARBA" id="ARBA00023015"/>
    </source>
</evidence>
<reference evidence="4" key="2">
    <citation type="journal article" date="2022" name="BMC Genomics">
        <title>Comparative genome analysis of mycobacteria focusing on tRNA and non-coding RNA.</title>
        <authorList>
            <person name="Behra P.R.K."/>
            <person name="Pettersson B.M.F."/>
            <person name="Ramesh M."/>
            <person name="Das S."/>
            <person name="Dasgupta S."/>
            <person name="Kirsebom L.A."/>
        </authorList>
    </citation>
    <scope>NUCLEOTIDE SEQUENCE</scope>
    <source>
        <strain evidence="4">DSM 44615</strain>
    </source>
</reference>
<dbReference type="PANTHER" id="PTHR30055:SF234">
    <property type="entry name" value="HTH-TYPE TRANSCRIPTIONAL REGULATOR BETI"/>
    <property type="match status" value="1"/>
</dbReference>
<dbReference type="PANTHER" id="PTHR30055">
    <property type="entry name" value="HTH-TYPE TRANSCRIPTIONAL REGULATOR RUTR"/>
    <property type="match status" value="1"/>
</dbReference>
<keyword evidence="5" id="KW-1185">Reference proteome</keyword>
<protein>
    <submittedName>
        <fullName evidence="4">TetR/AcrR family transcriptional regulator</fullName>
    </submittedName>
</protein>
<dbReference type="InterPro" id="IPR036271">
    <property type="entry name" value="Tet_transcr_reg_TetR-rel_C_sf"/>
</dbReference>
<keyword evidence="1" id="KW-0805">Transcription regulation</keyword>
<name>A0A9X2YLQ2_9MYCO</name>
<dbReference type="RefSeq" id="WP_264011767.1">
    <property type="nucleotide sequence ID" value="NZ_JACKSJ010000051.1"/>
</dbReference>
<dbReference type="GO" id="GO:0003700">
    <property type="term" value="F:DNA-binding transcription factor activity"/>
    <property type="evidence" value="ECO:0007669"/>
    <property type="project" value="TreeGrafter"/>
</dbReference>
<evidence type="ECO:0000313" key="4">
    <source>
        <dbReference type="EMBL" id="MCV7169571.1"/>
    </source>
</evidence>
<dbReference type="SUPFAM" id="SSF46689">
    <property type="entry name" value="Homeodomain-like"/>
    <property type="match status" value="1"/>
</dbReference>
<reference evidence="4" key="1">
    <citation type="submission" date="2020-07" db="EMBL/GenBank/DDBJ databases">
        <authorList>
            <person name="Pettersson B.M.F."/>
            <person name="Behra P.R.K."/>
            <person name="Ramesh M."/>
            <person name="Das S."/>
            <person name="Dasgupta S."/>
            <person name="Kirsebom L.A."/>
        </authorList>
    </citation>
    <scope>NUCLEOTIDE SEQUENCE</scope>
    <source>
        <strain evidence="4">DSM 44615</strain>
    </source>
</reference>
<evidence type="ECO:0000313" key="5">
    <source>
        <dbReference type="Proteomes" id="UP001140293"/>
    </source>
</evidence>
<dbReference type="EMBL" id="JACKSJ010000051">
    <property type="protein sequence ID" value="MCV7169571.1"/>
    <property type="molecule type" value="Genomic_DNA"/>
</dbReference>
<keyword evidence="2" id="KW-0238">DNA-binding</keyword>
<evidence type="ECO:0000256" key="3">
    <source>
        <dbReference type="ARBA" id="ARBA00023163"/>
    </source>
</evidence>
<gene>
    <name evidence="4" type="ORF">H7I41_06510</name>
</gene>
<evidence type="ECO:0000256" key="2">
    <source>
        <dbReference type="ARBA" id="ARBA00023125"/>
    </source>
</evidence>
<dbReference type="SUPFAM" id="SSF48498">
    <property type="entry name" value="Tetracyclin repressor-like, C-terminal domain"/>
    <property type="match status" value="1"/>
</dbReference>
<accession>A0A9X2YLQ2</accession>